<reference evidence="1" key="1">
    <citation type="submission" date="2020-01" db="EMBL/GenBank/DDBJ databases">
        <authorList>
            <person name="Rat A."/>
        </authorList>
    </citation>
    <scope>NUCLEOTIDE SEQUENCE</scope>
    <source>
        <strain evidence="1">LMG 31231</strain>
    </source>
</reference>
<dbReference type="Proteomes" id="UP001138751">
    <property type="component" value="Unassembled WGS sequence"/>
</dbReference>
<proteinExistence type="predicted"/>
<evidence type="ECO:0000313" key="1">
    <source>
        <dbReference type="EMBL" id="MBR0671164.1"/>
    </source>
</evidence>
<protein>
    <submittedName>
        <fullName evidence="1">Uncharacterized protein</fullName>
    </submittedName>
</protein>
<comment type="caution">
    <text evidence="1">The sequence shown here is derived from an EMBL/GenBank/DDBJ whole genome shotgun (WGS) entry which is preliminary data.</text>
</comment>
<keyword evidence="2" id="KW-1185">Reference proteome</keyword>
<name>A0A9X9WVI5_9PROT</name>
<gene>
    <name evidence="1" type="ORF">GXW76_08255</name>
</gene>
<dbReference type="RefSeq" id="WP_211861534.1">
    <property type="nucleotide sequence ID" value="NZ_JAAEDM010000015.1"/>
</dbReference>
<organism evidence="1 2">
    <name type="scientific">Neoroseomonas soli</name>
    <dbReference type="NCBI Taxonomy" id="1081025"/>
    <lineage>
        <taxon>Bacteria</taxon>
        <taxon>Pseudomonadati</taxon>
        <taxon>Pseudomonadota</taxon>
        <taxon>Alphaproteobacteria</taxon>
        <taxon>Acetobacterales</taxon>
        <taxon>Acetobacteraceae</taxon>
        <taxon>Neoroseomonas</taxon>
    </lineage>
</organism>
<dbReference type="AlphaFoldDB" id="A0A9X9WVI5"/>
<evidence type="ECO:0000313" key="2">
    <source>
        <dbReference type="Proteomes" id="UP001138751"/>
    </source>
</evidence>
<dbReference type="EMBL" id="JAAEDM010000015">
    <property type="protein sequence ID" value="MBR0671164.1"/>
    <property type="molecule type" value="Genomic_DNA"/>
</dbReference>
<sequence>MALAMHYPAAATLKRKGSSGSLAAKHQGVSAERLSRARAVLRWSRGTAEAAIVALIVSKNTARRHMSKGQLAMALAMHFPEAKRGRGNKDEAAKGEAASHFTPRLLQQARAVLRWARGTAEQVMAGTISLDEVQPLARSASNALAAAAFIRAASSRACFSRRSASSARRRCSAT</sequence>
<reference evidence="1" key="2">
    <citation type="journal article" date="2021" name="Syst. Appl. Microbiol.">
        <title>Roseomonas hellenica sp. nov., isolated from roots of wild-growing Alkanna tinctoria.</title>
        <authorList>
            <person name="Rat A."/>
            <person name="Naranjo H.D."/>
            <person name="Lebbe L."/>
            <person name="Cnockaert M."/>
            <person name="Krigas N."/>
            <person name="Grigoriadou K."/>
            <person name="Maloupa E."/>
            <person name="Willems A."/>
        </authorList>
    </citation>
    <scope>NUCLEOTIDE SEQUENCE</scope>
    <source>
        <strain evidence="1">LMG 31231</strain>
    </source>
</reference>
<accession>A0A9X9WVI5</accession>